<evidence type="ECO:0000313" key="3">
    <source>
        <dbReference type="Proteomes" id="UP000255168"/>
    </source>
</evidence>
<accession>A0A375HM17</accession>
<name>A0A375HM17_9BURK</name>
<protein>
    <recommendedName>
        <fullName evidence="1">PapC-like C-terminal domain-containing protein</fullName>
    </recommendedName>
</protein>
<dbReference type="AlphaFoldDB" id="A0A375HM17"/>
<keyword evidence="2" id="KW-0614">Plasmid</keyword>
<dbReference type="Gene3D" id="2.60.40.2070">
    <property type="match status" value="1"/>
</dbReference>
<dbReference type="Pfam" id="PF13953">
    <property type="entry name" value="PapC_C"/>
    <property type="match status" value="1"/>
</dbReference>
<feature type="domain" description="PapC-like C-terminal" evidence="1">
    <location>
        <begin position="2"/>
        <end position="39"/>
    </location>
</feature>
<dbReference type="Proteomes" id="UP000255168">
    <property type="component" value="Plasmid II"/>
</dbReference>
<proteinExistence type="predicted"/>
<organism evidence="2 3">
    <name type="scientific">Cupriavidus neocaledonicus</name>
    <dbReference type="NCBI Taxonomy" id="1040979"/>
    <lineage>
        <taxon>Bacteria</taxon>
        <taxon>Pseudomonadati</taxon>
        <taxon>Pseudomonadota</taxon>
        <taxon>Betaproteobacteria</taxon>
        <taxon>Burkholderiales</taxon>
        <taxon>Burkholderiaceae</taxon>
        <taxon>Cupriavidus</taxon>
    </lineage>
</organism>
<gene>
    <name evidence="2" type="ORF">CBM2607_MP10681</name>
</gene>
<dbReference type="EMBL" id="LT984807">
    <property type="protein sequence ID" value="SPD59279.1"/>
    <property type="molecule type" value="Genomic_DNA"/>
</dbReference>
<dbReference type="InterPro" id="IPR025949">
    <property type="entry name" value="PapC-like_C"/>
</dbReference>
<reference evidence="2 3" key="1">
    <citation type="submission" date="2018-01" db="EMBL/GenBank/DDBJ databases">
        <authorList>
            <person name="Clerissi C."/>
        </authorList>
    </citation>
    <scope>NUCLEOTIDE SEQUENCE [LARGE SCALE GENOMIC DNA]</scope>
    <source>
        <strain evidence="2">Cupriavidus taiwanensis STM 6160</strain>
        <plasmid evidence="3">ii</plasmid>
    </source>
</reference>
<sequence>MGQGGRIIVRGLKQDSGELLVKWGSDAKSSCALRYALPPETARPANALAVLDAECGASAAR</sequence>
<evidence type="ECO:0000313" key="2">
    <source>
        <dbReference type="EMBL" id="SPD59279.1"/>
    </source>
</evidence>
<geneLocation type="plasmid" evidence="3">
    <name>ii</name>
</geneLocation>
<evidence type="ECO:0000259" key="1">
    <source>
        <dbReference type="Pfam" id="PF13953"/>
    </source>
</evidence>
<dbReference type="InterPro" id="IPR043142">
    <property type="entry name" value="PapC-like_C_sf"/>
</dbReference>